<dbReference type="EMBL" id="CAJVPM010006014">
    <property type="protein sequence ID" value="CAG8530658.1"/>
    <property type="molecule type" value="Genomic_DNA"/>
</dbReference>
<sequence length="829" mass="99276">MDPVSTPPQQSSQSSHPQINDIRGTTPVDTPPQATLDTINCNEPGNRSGVTISGTRVFVGDLSWKLSDKELKTEFEHFGNVNEALVIRDKNTGRSKGYGFVSFEEPHSALDAIKSMNGRSIDGRPIRVEAAEERPIDDRYEGKKDHIQDYRRLNDYRRDMDHGRKNYYELRNRRERDIDYRSDPHYRRDINRRFEKRDIDDRRENEARREPEYRRDFVRRRDNEFDKRDRDIERRREEFDSKRDRGNPSIEPHEFVATVHDEKDDDIGSQTNRKHEHVHLHDSKLSGRSDNPFYDRDVYSEKEKDKSKNSRKRARSNSIQQSDSYYSQSEVLHADTSPHPSLPPAIASSPNRSALSEHIASARHEPRSPLFYDIPPSSSRMTRKDYYNDIHSQEFVRKWDQARDRERDRGFDRERDRERLTERDRERERQQHLERERDIERRERELRFERERELARARDQTRYFEPDRDLHRTRTSYEHGRETDRVRPPFYNREDLRDRDRDFVRYREADLDPYIHRNSPPGHSTYKDNYKRFNDYYYHHPATYSSSRRSVSPRSRYSARRSLSPGVRPPITTHERRYERDRPPRFDAVRGHEFDSRRDVDYNYHYNEVHHPSYNHYAPMIHNSPAHVRPYDDNVIGASANVVTNETFQRDRPKSRYWGVNNEKERDTKRIHNNANDVYSDSYDRFRRERRKPWDIVADKSREDEEEQNESNIATATVSNWDVKEEKTRDVKSERNNGSTISKDTYERQISRERSTKYWDMNEDKSRELERSSTESRDRDNRGNQERGEFEQAFPSLNNDHPSTPALDFFPPITMPTDSSFALQSSPSI</sequence>
<keyword evidence="2" id="KW-1185">Reference proteome</keyword>
<evidence type="ECO:0000313" key="2">
    <source>
        <dbReference type="Proteomes" id="UP000789860"/>
    </source>
</evidence>
<evidence type="ECO:0000313" key="1">
    <source>
        <dbReference type="EMBL" id="CAG8530658.1"/>
    </source>
</evidence>
<comment type="caution">
    <text evidence="1">The sequence shown here is derived from an EMBL/GenBank/DDBJ whole genome shotgun (WGS) entry which is preliminary data.</text>
</comment>
<gene>
    <name evidence="1" type="ORF">SCALOS_LOCUS4444</name>
</gene>
<organism evidence="1 2">
    <name type="scientific">Scutellospora calospora</name>
    <dbReference type="NCBI Taxonomy" id="85575"/>
    <lineage>
        <taxon>Eukaryota</taxon>
        <taxon>Fungi</taxon>
        <taxon>Fungi incertae sedis</taxon>
        <taxon>Mucoromycota</taxon>
        <taxon>Glomeromycotina</taxon>
        <taxon>Glomeromycetes</taxon>
        <taxon>Diversisporales</taxon>
        <taxon>Gigasporaceae</taxon>
        <taxon>Scutellospora</taxon>
    </lineage>
</organism>
<proteinExistence type="predicted"/>
<name>A0ACA9LIP3_9GLOM</name>
<reference evidence="1" key="1">
    <citation type="submission" date="2021-06" db="EMBL/GenBank/DDBJ databases">
        <authorList>
            <person name="Kallberg Y."/>
            <person name="Tangrot J."/>
            <person name="Rosling A."/>
        </authorList>
    </citation>
    <scope>NUCLEOTIDE SEQUENCE</scope>
    <source>
        <strain evidence="1">AU212A</strain>
    </source>
</reference>
<protein>
    <submittedName>
        <fullName evidence="1">6660_t:CDS:1</fullName>
    </submittedName>
</protein>
<feature type="non-terminal residue" evidence="1">
    <location>
        <position position="829"/>
    </location>
</feature>
<dbReference type="Proteomes" id="UP000789860">
    <property type="component" value="Unassembled WGS sequence"/>
</dbReference>
<accession>A0ACA9LIP3</accession>